<evidence type="ECO:0000313" key="4">
    <source>
        <dbReference type="EMBL" id="SDJ33687.1"/>
    </source>
</evidence>
<dbReference type="GO" id="GO:0016597">
    <property type="term" value="F:amino acid binding"/>
    <property type="evidence" value="ECO:0007669"/>
    <property type="project" value="TreeGrafter"/>
</dbReference>
<dbReference type="NCBIfam" id="NF045660">
    <property type="entry name" value="DiMthArgaseDdahStm"/>
    <property type="match status" value="1"/>
</dbReference>
<keyword evidence="5" id="KW-1185">Reference proteome</keyword>
<dbReference type="OrthoDB" id="3196313at2"/>
<feature type="active site" description="Proton donor" evidence="3">
    <location>
        <position position="160"/>
    </location>
</feature>
<proteinExistence type="inferred from homology"/>
<evidence type="ECO:0000256" key="1">
    <source>
        <dbReference type="ARBA" id="ARBA00008532"/>
    </source>
</evidence>
<dbReference type="STRING" id="683260.SAMN05421874_101480"/>
<protein>
    <submittedName>
        <fullName evidence="4">Dimethylargininase</fullName>
    </submittedName>
</protein>
<accession>A0A1G8SWT3</accession>
<dbReference type="SUPFAM" id="SSF55909">
    <property type="entry name" value="Pentein"/>
    <property type="match status" value="1"/>
</dbReference>
<name>A0A1G8SWT3_9ACTN</name>
<dbReference type="GO" id="GO:0006525">
    <property type="term" value="P:arginine metabolic process"/>
    <property type="evidence" value="ECO:0007669"/>
    <property type="project" value="TreeGrafter"/>
</dbReference>
<feature type="active site" description="Nucleophile" evidence="3">
    <location>
        <position position="241"/>
    </location>
</feature>
<evidence type="ECO:0000256" key="2">
    <source>
        <dbReference type="ARBA" id="ARBA00022801"/>
    </source>
</evidence>
<dbReference type="PANTHER" id="PTHR12737">
    <property type="entry name" value="DIMETHYLARGININE DIMETHYLAMINOHYDROLASE"/>
    <property type="match status" value="1"/>
</dbReference>
<reference evidence="4 5" key="1">
    <citation type="submission" date="2016-10" db="EMBL/GenBank/DDBJ databases">
        <authorList>
            <person name="de Groot N.N."/>
        </authorList>
    </citation>
    <scope>NUCLEOTIDE SEQUENCE [LARGE SCALE GENOMIC DNA]</scope>
    <source>
        <strain evidence="4 5">CGMCC 4.5681</strain>
    </source>
</reference>
<dbReference type="Proteomes" id="UP000198683">
    <property type="component" value="Unassembled WGS sequence"/>
</dbReference>
<organism evidence="4 5">
    <name type="scientific">Nonomuraea maritima</name>
    <dbReference type="NCBI Taxonomy" id="683260"/>
    <lineage>
        <taxon>Bacteria</taxon>
        <taxon>Bacillati</taxon>
        <taxon>Actinomycetota</taxon>
        <taxon>Actinomycetes</taxon>
        <taxon>Streptosporangiales</taxon>
        <taxon>Streptosporangiaceae</taxon>
        <taxon>Nonomuraea</taxon>
    </lineage>
</organism>
<dbReference type="AlphaFoldDB" id="A0A1G8SWT3"/>
<sequence length="253" mass="26547">MYGIALVRKPGPRIAEGIVTHLRREPVDPVLAESQHDAYVAALAEAGWRPVYVPPADDLPDGPFVEDTLVVSGGLAVLTRPGAEERRPEVESVARAVRELGMKAVAIARPGTLDGGDVLQTGSTVYVGRSARTNDDGIAQLAALLPERKVVPVELKGVLHLKSAVTALPDGTLIGDPRHVDLPDLLVPEEEAGSHVVPLGGDRVLMAASAPRTAAALEARGLSVTTVDISEYEKLEGCVTCMSVLVAAQDLSI</sequence>
<dbReference type="Gene3D" id="3.75.10.10">
    <property type="entry name" value="L-arginine/glycine Amidinotransferase, Chain A"/>
    <property type="match status" value="1"/>
</dbReference>
<dbReference type="PANTHER" id="PTHR12737:SF9">
    <property type="entry name" value="DIMETHYLARGININASE"/>
    <property type="match status" value="1"/>
</dbReference>
<dbReference type="GO" id="GO:0000052">
    <property type="term" value="P:citrulline metabolic process"/>
    <property type="evidence" value="ECO:0007669"/>
    <property type="project" value="TreeGrafter"/>
</dbReference>
<dbReference type="RefSeq" id="WP_090759027.1">
    <property type="nucleotide sequence ID" value="NZ_FNFB01000001.1"/>
</dbReference>
<evidence type="ECO:0000256" key="3">
    <source>
        <dbReference type="PIRSR" id="PIRSR633199-1"/>
    </source>
</evidence>
<evidence type="ECO:0000313" key="5">
    <source>
        <dbReference type="Proteomes" id="UP000198683"/>
    </source>
</evidence>
<dbReference type="EMBL" id="FNFB01000001">
    <property type="protein sequence ID" value="SDJ33687.1"/>
    <property type="molecule type" value="Genomic_DNA"/>
</dbReference>
<gene>
    <name evidence="4" type="ORF">SAMN05421874_101480</name>
</gene>
<dbReference type="GO" id="GO:0016403">
    <property type="term" value="F:dimethylargininase activity"/>
    <property type="evidence" value="ECO:0007669"/>
    <property type="project" value="TreeGrafter"/>
</dbReference>
<dbReference type="InterPro" id="IPR033199">
    <property type="entry name" value="DDAH-like"/>
</dbReference>
<dbReference type="GO" id="GO:0045429">
    <property type="term" value="P:positive regulation of nitric oxide biosynthetic process"/>
    <property type="evidence" value="ECO:0007669"/>
    <property type="project" value="TreeGrafter"/>
</dbReference>
<comment type="similarity">
    <text evidence="1">Belongs to the DDAH family.</text>
</comment>
<keyword evidence="2" id="KW-0378">Hydrolase</keyword>